<dbReference type="eggNOG" id="COG0640">
    <property type="taxonomic scope" value="Bacteria"/>
</dbReference>
<protein>
    <submittedName>
        <fullName evidence="5">HTH-type transcriptional regulator, ArsR family</fullName>
    </submittedName>
</protein>
<keyword evidence="2" id="KW-0238">DNA-binding</keyword>
<organism evidence="5 6">
    <name type="scientific">Gottschalkia acidurici (strain ATCC 7906 / DSM 604 / BCRC 14475 / CIP 104303 / KCTC 5404 / NCIMB 10678 / 9a)</name>
    <name type="common">Clostridium acidurici</name>
    <dbReference type="NCBI Taxonomy" id="1128398"/>
    <lineage>
        <taxon>Bacteria</taxon>
        <taxon>Bacillati</taxon>
        <taxon>Bacillota</taxon>
        <taxon>Tissierellia</taxon>
        <taxon>Tissierellales</taxon>
        <taxon>Gottschalkiaceae</taxon>
        <taxon>Gottschalkia</taxon>
    </lineage>
</organism>
<dbReference type="HOGENOM" id="CLU_097806_6_2_9"/>
<feature type="domain" description="HTH arsR-type" evidence="4">
    <location>
        <begin position="5"/>
        <end position="95"/>
    </location>
</feature>
<dbReference type="PRINTS" id="PR00778">
    <property type="entry name" value="HTHARSR"/>
</dbReference>
<dbReference type="RefSeq" id="WP_014966932.1">
    <property type="nucleotide sequence ID" value="NC_018664.1"/>
</dbReference>
<keyword evidence="6" id="KW-1185">Reference proteome</keyword>
<dbReference type="InterPro" id="IPR001845">
    <property type="entry name" value="HTH_ArsR_DNA-bd_dom"/>
</dbReference>
<dbReference type="GO" id="GO:0003700">
    <property type="term" value="F:DNA-binding transcription factor activity"/>
    <property type="evidence" value="ECO:0007669"/>
    <property type="project" value="InterPro"/>
</dbReference>
<dbReference type="KEGG" id="cad:Curi_c07220"/>
<dbReference type="InterPro" id="IPR051011">
    <property type="entry name" value="Metal_resp_trans_reg"/>
</dbReference>
<dbReference type="InterPro" id="IPR036390">
    <property type="entry name" value="WH_DNA-bd_sf"/>
</dbReference>
<sequence>MDNSIDNIEKYSEVAELLKVIAHPIRLCIINGLLEKGECNVSFIQNCLDAPQSTISQHLQRLRTAGVVEGKRNGTEIYYSISNEEIASLVKALIK</sequence>
<dbReference type="PANTHER" id="PTHR43132:SF2">
    <property type="entry name" value="ARSENICAL RESISTANCE OPERON REPRESSOR ARSR-RELATED"/>
    <property type="match status" value="1"/>
</dbReference>
<dbReference type="AlphaFoldDB" id="K0AYH0"/>
<dbReference type="InterPro" id="IPR036388">
    <property type="entry name" value="WH-like_DNA-bd_sf"/>
</dbReference>
<dbReference type="PATRIC" id="fig|1128398.3.peg.767"/>
<dbReference type="InterPro" id="IPR011991">
    <property type="entry name" value="ArsR-like_HTH"/>
</dbReference>
<dbReference type="EMBL" id="CP003326">
    <property type="protein sequence ID" value="AFS77795.1"/>
    <property type="molecule type" value="Genomic_DNA"/>
</dbReference>
<dbReference type="Pfam" id="PF01022">
    <property type="entry name" value="HTH_5"/>
    <property type="match status" value="1"/>
</dbReference>
<evidence type="ECO:0000256" key="1">
    <source>
        <dbReference type="ARBA" id="ARBA00023015"/>
    </source>
</evidence>
<keyword evidence="3" id="KW-0804">Transcription</keyword>
<evidence type="ECO:0000256" key="2">
    <source>
        <dbReference type="ARBA" id="ARBA00023125"/>
    </source>
</evidence>
<proteinExistence type="predicted"/>
<dbReference type="CDD" id="cd00090">
    <property type="entry name" value="HTH_ARSR"/>
    <property type="match status" value="1"/>
</dbReference>
<dbReference type="GO" id="GO:0003677">
    <property type="term" value="F:DNA binding"/>
    <property type="evidence" value="ECO:0007669"/>
    <property type="project" value="UniProtKB-KW"/>
</dbReference>
<dbReference type="PANTHER" id="PTHR43132">
    <property type="entry name" value="ARSENICAL RESISTANCE OPERON REPRESSOR ARSR-RELATED"/>
    <property type="match status" value="1"/>
</dbReference>
<dbReference type="PROSITE" id="PS50987">
    <property type="entry name" value="HTH_ARSR_2"/>
    <property type="match status" value="1"/>
</dbReference>
<name>K0AYH0_GOTA9</name>
<dbReference type="STRING" id="1128398.Curi_c07220"/>
<evidence type="ECO:0000313" key="6">
    <source>
        <dbReference type="Proteomes" id="UP000006094"/>
    </source>
</evidence>
<dbReference type="Gene3D" id="1.10.10.10">
    <property type="entry name" value="Winged helix-like DNA-binding domain superfamily/Winged helix DNA-binding domain"/>
    <property type="match status" value="1"/>
</dbReference>
<evidence type="ECO:0000259" key="4">
    <source>
        <dbReference type="PROSITE" id="PS50987"/>
    </source>
</evidence>
<evidence type="ECO:0000256" key="3">
    <source>
        <dbReference type="ARBA" id="ARBA00023163"/>
    </source>
</evidence>
<dbReference type="Proteomes" id="UP000006094">
    <property type="component" value="Chromosome"/>
</dbReference>
<reference evidence="5 6" key="1">
    <citation type="journal article" date="2012" name="PLoS ONE">
        <title>The purine-utilizing bacterium Clostridium acidurici 9a: a genome-guided metabolic reconsideration.</title>
        <authorList>
            <person name="Hartwich K."/>
            <person name="Poehlein A."/>
            <person name="Daniel R."/>
        </authorList>
    </citation>
    <scope>NUCLEOTIDE SEQUENCE [LARGE SCALE GENOMIC DNA]</scope>
    <source>
        <strain evidence="6">ATCC 7906 / DSM 604 / BCRC 14475 / CIP 104303 / KCTC 5404 / NCIMB 10678 / 9a</strain>
    </source>
</reference>
<dbReference type="OrthoDB" id="9802016at2"/>
<gene>
    <name evidence="5" type="ordered locus">Curi_c07220</name>
</gene>
<dbReference type="SUPFAM" id="SSF46785">
    <property type="entry name" value="Winged helix' DNA-binding domain"/>
    <property type="match status" value="1"/>
</dbReference>
<keyword evidence="1" id="KW-0805">Transcription regulation</keyword>
<accession>K0AYH0</accession>
<dbReference type="SMART" id="SM00418">
    <property type="entry name" value="HTH_ARSR"/>
    <property type="match status" value="1"/>
</dbReference>
<evidence type="ECO:0000313" key="5">
    <source>
        <dbReference type="EMBL" id="AFS77795.1"/>
    </source>
</evidence>
<dbReference type="NCBIfam" id="NF033788">
    <property type="entry name" value="HTH_metalloreg"/>
    <property type="match status" value="1"/>
</dbReference>